<dbReference type="PANTHER" id="PTHR11525:SF0">
    <property type="entry name" value="FARNESYL PYROPHOSPHATE SYNTHASE"/>
    <property type="match status" value="1"/>
</dbReference>
<organism evidence="17 18">
    <name type="scientific">Thanatephorus cucumeris (strain AG1-IB / isolate 7/3/14)</name>
    <name type="common">Lettuce bottom rot fungus</name>
    <name type="synonym">Rhizoctonia solani</name>
    <dbReference type="NCBI Taxonomy" id="1108050"/>
    <lineage>
        <taxon>Eukaryota</taxon>
        <taxon>Fungi</taxon>
        <taxon>Dikarya</taxon>
        <taxon>Basidiomycota</taxon>
        <taxon>Agaricomycotina</taxon>
        <taxon>Agaricomycetes</taxon>
        <taxon>Cantharellales</taxon>
        <taxon>Ceratobasidiaceae</taxon>
        <taxon>Rhizoctonia</taxon>
        <taxon>Rhizoctonia solani AG-1</taxon>
    </lineage>
</organism>
<dbReference type="GO" id="GO:0005737">
    <property type="term" value="C:cytoplasm"/>
    <property type="evidence" value="ECO:0007669"/>
    <property type="project" value="TreeGrafter"/>
</dbReference>
<dbReference type="SFLD" id="SFLDS00005">
    <property type="entry name" value="Isoprenoid_Synthase_Type_I"/>
    <property type="match status" value="1"/>
</dbReference>
<name>A0A0B7FAL8_THACB</name>
<keyword evidence="9" id="KW-0479">Metal-binding</keyword>
<evidence type="ECO:0000256" key="12">
    <source>
        <dbReference type="ARBA" id="ARBA00032380"/>
    </source>
</evidence>
<keyword evidence="18" id="KW-1185">Reference proteome</keyword>
<evidence type="ECO:0000256" key="2">
    <source>
        <dbReference type="ARBA" id="ARBA00004932"/>
    </source>
</evidence>
<dbReference type="EC" id="2.5.1.10" evidence="5"/>
<dbReference type="PROSITE" id="PS00723">
    <property type="entry name" value="POLYPRENYL_SYNTHASE_1"/>
    <property type="match status" value="1"/>
</dbReference>
<evidence type="ECO:0000256" key="16">
    <source>
        <dbReference type="RuleBase" id="RU004466"/>
    </source>
</evidence>
<dbReference type="PANTHER" id="PTHR11525">
    <property type="entry name" value="FARNESYL-PYROPHOSPHATE SYNTHETASE"/>
    <property type="match status" value="1"/>
</dbReference>
<keyword evidence="10" id="KW-0460">Magnesium</keyword>
<dbReference type="EC" id="2.5.1.1" evidence="6"/>
<evidence type="ECO:0000256" key="13">
    <source>
        <dbReference type="ARBA" id="ARBA00032424"/>
    </source>
</evidence>
<dbReference type="STRING" id="1108050.A0A0B7FAL8"/>
<evidence type="ECO:0000256" key="11">
    <source>
        <dbReference type="ARBA" id="ARBA00023098"/>
    </source>
</evidence>
<dbReference type="Gene3D" id="1.10.600.10">
    <property type="entry name" value="Farnesyl Diphosphate Synthase"/>
    <property type="match status" value="1"/>
</dbReference>
<dbReference type="SUPFAM" id="SSF48576">
    <property type="entry name" value="Terpenoid synthases"/>
    <property type="match status" value="1"/>
</dbReference>
<evidence type="ECO:0000256" key="9">
    <source>
        <dbReference type="ARBA" id="ARBA00022723"/>
    </source>
</evidence>
<protein>
    <recommendedName>
        <fullName evidence="15">(2E,6E)-farnesyl diphosphate synthase</fullName>
        <ecNumber evidence="6">2.5.1.1</ecNumber>
        <ecNumber evidence="5">2.5.1.10</ecNumber>
    </recommendedName>
    <alternativeName>
        <fullName evidence="14">Dimethylallyltranstransferase</fullName>
    </alternativeName>
    <alternativeName>
        <fullName evidence="13">Farnesyl diphosphate synthase</fullName>
    </alternativeName>
    <alternativeName>
        <fullName evidence="12">Geranyltranstransferase</fullName>
    </alternativeName>
</protein>
<dbReference type="PROSITE" id="PS00444">
    <property type="entry name" value="POLYPRENYL_SYNTHASE_2"/>
    <property type="match status" value="1"/>
</dbReference>
<evidence type="ECO:0000256" key="1">
    <source>
        <dbReference type="ARBA" id="ARBA00001946"/>
    </source>
</evidence>
<dbReference type="CDD" id="cd00685">
    <property type="entry name" value="Trans_IPPS_HT"/>
    <property type="match status" value="1"/>
</dbReference>
<evidence type="ECO:0000256" key="10">
    <source>
        <dbReference type="ARBA" id="ARBA00022842"/>
    </source>
</evidence>
<evidence type="ECO:0000256" key="3">
    <source>
        <dbReference type="ARBA" id="ARBA00005035"/>
    </source>
</evidence>
<keyword evidence="7" id="KW-0444">Lipid biosynthesis</keyword>
<dbReference type="InterPro" id="IPR008949">
    <property type="entry name" value="Isoprenoid_synthase_dom_sf"/>
</dbReference>
<evidence type="ECO:0000256" key="15">
    <source>
        <dbReference type="ARBA" id="ARBA00032873"/>
    </source>
</evidence>
<comment type="similarity">
    <text evidence="4 16">Belongs to the FPP/GGPP synthase family.</text>
</comment>
<evidence type="ECO:0000313" key="18">
    <source>
        <dbReference type="Proteomes" id="UP000059188"/>
    </source>
</evidence>
<evidence type="ECO:0000256" key="7">
    <source>
        <dbReference type="ARBA" id="ARBA00022516"/>
    </source>
</evidence>
<dbReference type="GO" id="GO:0046872">
    <property type="term" value="F:metal ion binding"/>
    <property type="evidence" value="ECO:0007669"/>
    <property type="project" value="UniProtKB-KW"/>
</dbReference>
<comment type="cofactor">
    <cofactor evidence="1">
        <name>Mg(2+)</name>
        <dbReference type="ChEBI" id="CHEBI:18420"/>
    </cofactor>
</comment>
<dbReference type="OrthoDB" id="10257492at2759"/>
<gene>
    <name evidence="17" type="ORF">RSOLAG1IB_01084</name>
</gene>
<sequence>MSDAKSKSAAQKARFLAVWPKIKSELVAHLESNRMPEDICAWFGKSLDYNTPGGKLNRGISVIDTAEILLGRPLNDEVDAKGSSEYYRAAILGWGVELLQAYFLVSDDMMDGSITRRGQPCWYRNPSVGNIAINDSFMIESSIYYMIKKHLKSDPAYVEYVELFLETTFQTEIGQLIDLLTAPEDDVNLDKFSLTRHQLIVIWKTAYYSFYLPVALAMHFVGIKDETLFEQAKQILIPLGEYFQVQDDYLDCFGTHEQIGKIGTDIMDNKCSWCINIALNASLPEQRKILDENYGRKDAAAEARVKEVYAQLDIPSRYQLYEQRAYERLNGLIDAVPEVEGGLKREVFRSFLSKIYKRSK</sequence>
<comment type="pathway">
    <text evidence="3">Isoprenoid biosynthesis; farnesyl diphosphate biosynthesis; farnesyl diphosphate from geranyl diphosphate and isopentenyl diphosphate: step 1/1.</text>
</comment>
<dbReference type="InterPro" id="IPR033749">
    <property type="entry name" value="Polyprenyl_synt_CS"/>
</dbReference>
<accession>A0A0B7FAL8</accession>
<dbReference type="Pfam" id="PF00348">
    <property type="entry name" value="polyprenyl_synt"/>
    <property type="match status" value="1"/>
</dbReference>
<evidence type="ECO:0000256" key="5">
    <source>
        <dbReference type="ARBA" id="ARBA00012439"/>
    </source>
</evidence>
<evidence type="ECO:0000256" key="4">
    <source>
        <dbReference type="ARBA" id="ARBA00006706"/>
    </source>
</evidence>
<dbReference type="GO" id="GO:0004337">
    <property type="term" value="F:(2E,6E)-farnesyl diphosphate synthase activity"/>
    <property type="evidence" value="ECO:0007669"/>
    <property type="project" value="UniProtKB-EC"/>
</dbReference>
<evidence type="ECO:0000256" key="14">
    <source>
        <dbReference type="ARBA" id="ARBA00032448"/>
    </source>
</evidence>
<dbReference type="Proteomes" id="UP000059188">
    <property type="component" value="Unassembled WGS sequence"/>
</dbReference>
<dbReference type="AlphaFoldDB" id="A0A0B7FAL8"/>
<evidence type="ECO:0000256" key="6">
    <source>
        <dbReference type="ARBA" id="ARBA00012833"/>
    </source>
</evidence>
<dbReference type="InterPro" id="IPR000092">
    <property type="entry name" value="Polyprenyl_synt"/>
</dbReference>
<dbReference type="GO" id="GO:0004161">
    <property type="term" value="F:dimethylallyltranstransferase activity"/>
    <property type="evidence" value="ECO:0007669"/>
    <property type="project" value="UniProtKB-EC"/>
</dbReference>
<keyword evidence="11" id="KW-0443">Lipid metabolism</keyword>
<dbReference type="FunFam" id="1.10.600.10:FF:000006">
    <property type="entry name" value="Farnesyl pyrophosphate synthase"/>
    <property type="match status" value="1"/>
</dbReference>
<dbReference type="GO" id="GO:0045337">
    <property type="term" value="P:farnesyl diphosphate biosynthetic process"/>
    <property type="evidence" value="ECO:0007669"/>
    <property type="project" value="TreeGrafter"/>
</dbReference>
<dbReference type="EMBL" id="LN679101">
    <property type="protein sequence ID" value="CEL55076.1"/>
    <property type="molecule type" value="Genomic_DNA"/>
</dbReference>
<evidence type="ECO:0000313" key="17">
    <source>
        <dbReference type="EMBL" id="CEL55076.1"/>
    </source>
</evidence>
<comment type="pathway">
    <text evidence="2">Isoprenoid biosynthesis; geranyl diphosphate biosynthesis; geranyl diphosphate from dimethylallyl diphosphate and isopentenyl diphosphate: step 1/1.</text>
</comment>
<dbReference type="InterPro" id="IPR039702">
    <property type="entry name" value="FPS1-like"/>
</dbReference>
<keyword evidence="8 16" id="KW-0808">Transferase</keyword>
<reference evidence="17 18" key="1">
    <citation type="submission" date="2014-11" db="EMBL/GenBank/DDBJ databases">
        <authorList>
            <person name="Wibberg Daniel"/>
        </authorList>
    </citation>
    <scope>NUCLEOTIDE SEQUENCE [LARGE SCALE GENOMIC DNA]</scope>
    <source>
        <strain evidence="17">Rhizoctonia solani AG1-IB 7/3/14</strain>
    </source>
</reference>
<evidence type="ECO:0000256" key="8">
    <source>
        <dbReference type="ARBA" id="ARBA00022679"/>
    </source>
</evidence>
<proteinExistence type="inferred from homology"/>